<feature type="compositionally biased region" description="Basic and acidic residues" evidence="1">
    <location>
        <begin position="70"/>
        <end position="84"/>
    </location>
</feature>
<feature type="compositionally biased region" description="Low complexity" evidence="1">
    <location>
        <begin position="98"/>
        <end position="123"/>
    </location>
</feature>
<evidence type="ECO:0000256" key="1">
    <source>
        <dbReference type="SAM" id="MobiDB-lite"/>
    </source>
</evidence>
<organism evidence="2 3">
    <name type="scientific">Dorcoceras hygrometricum</name>
    <dbReference type="NCBI Taxonomy" id="472368"/>
    <lineage>
        <taxon>Eukaryota</taxon>
        <taxon>Viridiplantae</taxon>
        <taxon>Streptophyta</taxon>
        <taxon>Embryophyta</taxon>
        <taxon>Tracheophyta</taxon>
        <taxon>Spermatophyta</taxon>
        <taxon>Magnoliopsida</taxon>
        <taxon>eudicotyledons</taxon>
        <taxon>Gunneridae</taxon>
        <taxon>Pentapetalae</taxon>
        <taxon>asterids</taxon>
        <taxon>lamiids</taxon>
        <taxon>Lamiales</taxon>
        <taxon>Gesneriaceae</taxon>
        <taxon>Didymocarpoideae</taxon>
        <taxon>Trichosporeae</taxon>
        <taxon>Loxocarpinae</taxon>
        <taxon>Dorcoceras</taxon>
    </lineage>
</organism>
<sequence length="198" mass="22581">MANQIKRRNVSSLTYENFPRGHPSQYCSHPCTLNSTLFTRAFPIDCKKPKKDDISKIDEKRSTERRKNRFEKMPNKKNDHKVLVAEESNNKWADLDSETTSSSSSSESFSFGESSSEETSTQSNLANDKFKKMNFFKASVTHDVCESVKYDDQFTGQMNHKGKNGIGYVKPENGKPRWLTNRLEKDKAKAVPKSSVPN</sequence>
<evidence type="ECO:0000313" key="2">
    <source>
        <dbReference type="EMBL" id="KZV57470.1"/>
    </source>
</evidence>
<dbReference type="EMBL" id="KQ987284">
    <property type="protein sequence ID" value="KZV57470.1"/>
    <property type="molecule type" value="Genomic_DNA"/>
</dbReference>
<feature type="region of interest" description="Disordered" evidence="1">
    <location>
        <begin position="49"/>
        <end position="123"/>
    </location>
</feature>
<name>A0A2Z7DCV2_9LAMI</name>
<keyword evidence="3" id="KW-1185">Reference proteome</keyword>
<reference evidence="2 3" key="1">
    <citation type="journal article" date="2015" name="Proc. Natl. Acad. Sci. U.S.A.">
        <title>The resurrection genome of Boea hygrometrica: A blueprint for survival of dehydration.</title>
        <authorList>
            <person name="Xiao L."/>
            <person name="Yang G."/>
            <person name="Zhang L."/>
            <person name="Yang X."/>
            <person name="Zhao S."/>
            <person name="Ji Z."/>
            <person name="Zhou Q."/>
            <person name="Hu M."/>
            <person name="Wang Y."/>
            <person name="Chen M."/>
            <person name="Xu Y."/>
            <person name="Jin H."/>
            <person name="Xiao X."/>
            <person name="Hu G."/>
            <person name="Bao F."/>
            <person name="Hu Y."/>
            <person name="Wan P."/>
            <person name="Li L."/>
            <person name="Deng X."/>
            <person name="Kuang T."/>
            <person name="Xiang C."/>
            <person name="Zhu J.K."/>
            <person name="Oliver M.J."/>
            <person name="He Y."/>
        </authorList>
    </citation>
    <scope>NUCLEOTIDE SEQUENCE [LARGE SCALE GENOMIC DNA]</scope>
    <source>
        <strain evidence="3">cv. XS01</strain>
    </source>
</reference>
<feature type="region of interest" description="Disordered" evidence="1">
    <location>
        <begin position="157"/>
        <end position="198"/>
    </location>
</feature>
<proteinExistence type="predicted"/>
<accession>A0A2Z7DCV2</accession>
<dbReference type="AlphaFoldDB" id="A0A2Z7DCV2"/>
<dbReference type="Proteomes" id="UP000250235">
    <property type="component" value="Unassembled WGS sequence"/>
</dbReference>
<evidence type="ECO:0000313" key="3">
    <source>
        <dbReference type="Proteomes" id="UP000250235"/>
    </source>
</evidence>
<protein>
    <submittedName>
        <fullName evidence="2">Uncharacterized protein</fullName>
    </submittedName>
</protein>
<feature type="compositionally biased region" description="Basic and acidic residues" evidence="1">
    <location>
        <begin position="49"/>
        <end position="62"/>
    </location>
</feature>
<gene>
    <name evidence="2" type="ORF">F511_32146</name>
</gene>